<evidence type="ECO:0000313" key="8">
    <source>
        <dbReference type="EMBL" id="NBJ24546.1"/>
    </source>
</evidence>
<gene>
    <name evidence="8" type="ORF">GR303_09280</name>
</gene>
<reference evidence="8 9" key="1">
    <citation type="submission" date="2020-01" db="EMBL/GenBank/DDBJ databases">
        <title>Microvirga sp. nov., an arsenate reduction bacterium isolated from Tibet hotspring sediments.</title>
        <authorList>
            <person name="Yuan C.-G."/>
        </authorList>
    </citation>
    <scope>NUCLEOTIDE SEQUENCE [LARGE SCALE GENOMIC DNA]</scope>
    <source>
        <strain evidence="8 9">SYSU G3D203</strain>
    </source>
</reference>
<feature type="transmembrane region" description="Helical" evidence="6">
    <location>
        <begin position="6"/>
        <end position="31"/>
    </location>
</feature>
<comment type="caution">
    <text evidence="8">The sequence shown here is derived from an EMBL/GenBank/DDBJ whole genome shotgun (WGS) entry which is preliminary data.</text>
</comment>
<evidence type="ECO:0000256" key="3">
    <source>
        <dbReference type="ARBA" id="ARBA00022692"/>
    </source>
</evidence>
<dbReference type="Gene3D" id="1.20.81.30">
    <property type="entry name" value="Type II secretion system (T2SS), domain F"/>
    <property type="match status" value="1"/>
</dbReference>
<feature type="transmembrane region" description="Helical" evidence="6">
    <location>
        <begin position="130"/>
        <end position="149"/>
    </location>
</feature>
<evidence type="ECO:0000256" key="6">
    <source>
        <dbReference type="SAM" id="Phobius"/>
    </source>
</evidence>
<dbReference type="Pfam" id="PF00482">
    <property type="entry name" value="T2SSF"/>
    <property type="match status" value="1"/>
</dbReference>
<sequence>MLPEHLAPLAVVLLAFCCAAGVVIALLYPVIARRSESQKRLAAIIVPHSVGGQLISSEDIRRKKAVEITLREQEEQQKAKKGTKLTLTGRLRQAGLGWSKSNYYALCGVSAVVVFLVALALFGLGPAPAAAFGLTGGLLLPHLYVAAVLSRRLRTFSEEFPNAVDIIVRGVRSGLPLTDCLRIISLESQEPVRGEFKVILEDQTMGVPMDQAVQRLPERIPLPEANFFAIVIAMQSRTGGSLSEALGNLSKVLRERRKMQGKIKAASSEAKASAAIIGSLPILVTFILYITKPDYISLLFTTFIGNLVLGVCAFWMLVGTLVMRKMINFDF</sequence>
<dbReference type="InterPro" id="IPR042094">
    <property type="entry name" value="T2SS_GspF_sf"/>
</dbReference>
<comment type="subcellular location">
    <subcellularLocation>
        <location evidence="1">Cell membrane</location>
        <topology evidence="1">Multi-pass membrane protein</topology>
    </subcellularLocation>
</comment>
<name>A0ABW9Z0C5_9HYPH</name>
<evidence type="ECO:0000313" key="9">
    <source>
        <dbReference type="Proteomes" id="UP000818323"/>
    </source>
</evidence>
<keyword evidence="5 6" id="KW-0472">Membrane</keyword>
<feature type="transmembrane region" description="Helical" evidence="6">
    <location>
        <begin position="296"/>
        <end position="318"/>
    </location>
</feature>
<feature type="transmembrane region" description="Helical" evidence="6">
    <location>
        <begin position="103"/>
        <end position="124"/>
    </location>
</feature>
<protein>
    <submittedName>
        <fullName evidence="8">Pilus assembly protein</fullName>
    </submittedName>
</protein>
<keyword evidence="9" id="KW-1185">Reference proteome</keyword>
<accession>A0ABW9Z0C5</accession>
<evidence type="ECO:0000256" key="5">
    <source>
        <dbReference type="ARBA" id="ARBA00023136"/>
    </source>
</evidence>
<dbReference type="PANTHER" id="PTHR35007:SF1">
    <property type="entry name" value="PILUS ASSEMBLY PROTEIN"/>
    <property type="match status" value="1"/>
</dbReference>
<evidence type="ECO:0000256" key="2">
    <source>
        <dbReference type="ARBA" id="ARBA00022475"/>
    </source>
</evidence>
<feature type="transmembrane region" description="Helical" evidence="6">
    <location>
        <begin position="272"/>
        <end position="290"/>
    </location>
</feature>
<keyword evidence="2" id="KW-1003">Cell membrane</keyword>
<keyword evidence="4 6" id="KW-1133">Transmembrane helix</keyword>
<evidence type="ECO:0000256" key="1">
    <source>
        <dbReference type="ARBA" id="ARBA00004651"/>
    </source>
</evidence>
<dbReference type="RefSeq" id="WP_161722209.1">
    <property type="nucleotide sequence ID" value="NZ_JAAAXI010000003.1"/>
</dbReference>
<dbReference type="EMBL" id="JAAAXJ010000004">
    <property type="protein sequence ID" value="NBJ24546.1"/>
    <property type="molecule type" value="Genomic_DNA"/>
</dbReference>
<dbReference type="PANTHER" id="PTHR35007">
    <property type="entry name" value="INTEGRAL MEMBRANE PROTEIN-RELATED"/>
    <property type="match status" value="1"/>
</dbReference>
<evidence type="ECO:0000256" key="4">
    <source>
        <dbReference type="ARBA" id="ARBA00022989"/>
    </source>
</evidence>
<evidence type="ECO:0000259" key="7">
    <source>
        <dbReference type="Pfam" id="PF00482"/>
    </source>
</evidence>
<keyword evidence="3 6" id="KW-0812">Transmembrane</keyword>
<feature type="domain" description="Type II secretion system protein GspF" evidence="7">
    <location>
        <begin position="167"/>
        <end position="289"/>
    </location>
</feature>
<organism evidence="8 9">
    <name type="scientific">Microvirga arsenatis</name>
    <dbReference type="NCBI Taxonomy" id="2692265"/>
    <lineage>
        <taxon>Bacteria</taxon>
        <taxon>Pseudomonadati</taxon>
        <taxon>Pseudomonadota</taxon>
        <taxon>Alphaproteobacteria</taxon>
        <taxon>Hyphomicrobiales</taxon>
        <taxon>Methylobacteriaceae</taxon>
        <taxon>Microvirga</taxon>
    </lineage>
</organism>
<proteinExistence type="predicted"/>
<dbReference type="InterPro" id="IPR018076">
    <property type="entry name" value="T2SS_GspF_dom"/>
</dbReference>
<dbReference type="Proteomes" id="UP000818323">
    <property type="component" value="Unassembled WGS sequence"/>
</dbReference>